<accession>S7V7C5</accession>
<evidence type="ECO:0000313" key="6">
    <source>
        <dbReference type="Proteomes" id="UP000014977"/>
    </source>
</evidence>
<dbReference type="AlphaFoldDB" id="S7V7C5"/>
<dbReference type="InterPro" id="IPR050595">
    <property type="entry name" value="Bact_response_regulator"/>
</dbReference>
<keyword evidence="1 3" id="KW-0597">Phosphoprotein</keyword>
<dbReference type="OrthoDB" id="9788090at2"/>
<dbReference type="SMART" id="SM00448">
    <property type="entry name" value="REC"/>
    <property type="match status" value="1"/>
</dbReference>
<evidence type="ECO:0000256" key="3">
    <source>
        <dbReference type="PROSITE-ProRule" id="PRU00169"/>
    </source>
</evidence>
<dbReference type="Pfam" id="PF00072">
    <property type="entry name" value="Response_reg"/>
    <property type="match status" value="1"/>
</dbReference>
<dbReference type="PANTHER" id="PTHR44591:SF14">
    <property type="entry name" value="PROTEIN PILG"/>
    <property type="match status" value="1"/>
</dbReference>
<protein>
    <submittedName>
        <fullName evidence="5">Response regulator receiver protein</fullName>
    </submittedName>
</protein>
<dbReference type="EMBL" id="ATHJ01000064">
    <property type="protein sequence ID" value="EPR42559.1"/>
    <property type="molecule type" value="Genomic_DNA"/>
</dbReference>
<dbReference type="SUPFAM" id="SSF52172">
    <property type="entry name" value="CheY-like"/>
    <property type="match status" value="1"/>
</dbReference>
<dbReference type="Gene3D" id="3.40.50.2300">
    <property type="match status" value="1"/>
</dbReference>
<evidence type="ECO:0000313" key="5">
    <source>
        <dbReference type="EMBL" id="EPR42559.1"/>
    </source>
</evidence>
<gene>
    <name evidence="5" type="ORF">dsmv_1547</name>
</gene>
<dbReference type="Proteomes" id="UP000014977">
    <property type="component" value="Unassembled WGS sequence"/>
</dbReference>
<dbReference type="GO" id="GO:0000160">
    <property type="term" value="P:phosphorelay signal transduction system"/>
    <property type="evidence" value="ECO:0007669"/>
    <property type="project" value="UniProtKB-KW"/>
</dbReference>
<organism evidence="5 6">
    <name type="scientific">Desulfococcus multivorans DSM 2059</name>
    <dbReference type="NCBI Taxonomy" id="1121405"/>
    <lineage>
        <taxon>Bacteria</taxon>
        <taxon>Pseudomonadati</taxon>
        <taxon>Thermodesulfobacteriota</taxon>
        <taxon>Desulfobacteria</taxon>
        <taxon>Desulfobacterales</taxon>
        <taxon>Desulfococcaceae</taxon>
        <taxon>Desulfococcus</taxon>
    </lineage>
</organism>
<dbReference type="PANTHER" id="PTHR44591">
    <property type="entry name" value="STRESS RESPONSE REGULATOR PROTEIN 1"/>
    <property type="match status" value="1"/>
</dbReference>
<dbReference type="PROSITE" id="PS50110">
    <property type="entry name" value="RESPONSE_REGULATORY"/>
    <property type="match status" value="1"/>
</dbReference>
<keyword evidence="6" id="KW-1185">Reference proteome</keyword>
<name>S7V7C5_DESML</name>
<evidence type="ECO:0000256" key="1">
    <source>
        <dbReference type="ARBA" id="ARBA00022553"/>
    </source>
</evidence>
<keyword evidence="2" id="KW-0902">Two-component regulatory system</keyword>
<evidence type="ECO:0000259" key="4">
    <source>
        <dbReference type="PROSITE" id="PS50110"/>
    </source>
</evidence>
<dbReference type="InterPro" id="IPR001789">
    <property type="entry name" value="Sig_transdc_resp-reg_receiver"/>
</dbReference>
<reference evidence="5 6" key="1">
    <citation type="journal article" date="2013" name="Genome Announc.">
        <title>Draft genome sequences for three mercury-methylating, sulfate-reducing bacteria.</title>
        <authorList>
            <person name="Brown S.D."/>
            <person name="Hurt R.A.Jr."/>
            <person name="Gilmour C.C."/>
            <person name="Elias D.A."/>
        </authorList>
    </citation>
    <scope>NUCLEOTIDE SEQUENCE [LARGE SCALE GENOMIC DNA]</scope>
    <source>
        <strain evidence="5 6">DSM 2059</strain>
    </source>
</reference>
<feature type="domain" description="Response regulatory" evidence="4">
    <location>
        <begin position="10"/>
        <end position="124"/>
    </location>
</feature>
<sequence>MVNPSPAPIELLLVDDEADFVSVLSKRLEKRGIRVTACLSGSDAVQEFLKKDFDVILLDLKMEFMDGIEVLKVVKETKPHIPVFMITGHGSVEEAQLGVDCGAVECLPKPYEIQDLLQKIQEAVSSRKESIHG</sequence>
<dbReference type="eggNOG" id="COG0745">
    <property type="taxonomic scope" value="Bacteria"/>
</dbReference>
<evidence type="ECO:0000256" key="2">
    <source>
        <dbReference type="ARBA" id="ARBA00023012"/>
    </source>
</evidence>
<dbReference type="RefSeq" id="WP_020875931.1">
    <property type="nucleotide sequence ID" value="NZ_ATHJ01000064.1"/>
</dbReference>
<dbReference type="CDD" id="cd00156">
    <property type="entry name" value="REC"/>
    <property type="match status" value="1"/>
</dbReference>
<dbReference type="STRING" id="897.B2D07_07865"/>
<feature type="modified residue" description="4-aspartylphosphate" evidence="3">
    <location>
        <position position="59"/>
    </location>
</feature>
<comment type="caution">
    <text evidence="5">The sequence shown here is derived from an EMBL/GenBank/DDBJ whole genome shotgun (WGS) entry which is preliminary data.</text>
</comment>
<dbReference type="InterPro" id="IPR011006">
    <property type="entry name" value="CheY-like_superfamily"/>
</dbReference>
<proteinExistence type="predicted"/>